<name>I0BNH1_9BACL</name>
<dbReference type="HOGENOM" id="CLU_2701284_0_0_9"/>
<feature type="compositionally biased region" description="Basic and acidic residues" evidence="1">
    <location>
        <begin position="34"/>
        <end position="73"/>
    </location>
</feature>
<dbReference type="KEGG" id="pmw:B2K_25070"/>
<reference evidence="2 3" key="1">
    <citation type="submission" date="2013-06" db="EMBL/GenBank/DDBJ databases">
        <title>Complete genome sequence of Paenibacillus mucilaginosus K02.</title>
        <authorList>
            <person name="Xiao B."/>
            <person name="Sun L."/>
            <person name="Xiao L."/>
            <person name="Lian B."/>
        </authorList>
    </citation>
    <scope>NUCLEOTIDE SEQUENCE [LARGE SCALE GENOMIC DNA]</scope>
    <source>
        <strain evidence="2 3">K02</strain>
    </source>
</reference>
<protein>
    <submittedName>
        <fullName evidence="2">Uncharacterized protein</fullName>
    </submittedName>
</protein>
<evidence type="ECO:0000313" key="3">
    <source>
        <dbReference type="Proteomes" id="UP000007392"/>
    </source>
</evidence>
<proteinExistence type="predicted"/>
<dbReference type="Proteomes" id="UP000007392">
    <property type="component" value="Chromosome"/>
</dbReference>
<gene>
    <name evidence="2" type="ORF">B2K_25070</name>
</gene>
<feature type="region of interest" description="Disordered" evidence="1">
    <location>
        <begin position="28"/>
        <end position="73"/>
    </location>
</feature>
<evidence type="ECO:0000313" key="2">
    <source>
        <dbReference type="EMBL" id="AFH63918.2"/>
    </source>
</evidence>
<evidence type="ECO:0000256" key="1">
    <source>
        <dbReference type="SAM" id="MobiDB-lite"/>
    </source>
</evidence>
<sequence>MRNPLGSTAAKGALAAMLLGAALTGCGDAQTEMQQERQEDLLDEREDRTLQNPVREMRNERMEERLDEMEDRR</sequence>
<organism evidence="2 3">
    <name type="scientific">Paenibacillus mucilaginosus K02</name>
    <dbReference type="NCBI Taxonomy" id="997761"/>
    <lineage>
        <taxon>Bacteria</taxon>
        <taxon>Bacillati</taxon>
        <taxon>Bacillota</taxon>
        <taxon>Bacilli</taxon>
        <taxon>Bacillales</taxon>
        <taxon>Paenibacillaceae</taxon>
        <taxon>Paenibacillus</taxon>
    </lineage>
</organism>
<dbReference type="AlphaFoldDB" id="I0BNH1"/>
<dbReference type="RefSeq" id="WP_016362823.1">
    <property type="nucleotide sequence ID" value="NC_017672.3"/>
</dbReference>
<dbReference type="EMBL" id="CP003422">
    <property type="protein sequence ID" value="AFH63918.2"/>
    <property type="molecule type" value="Genomic_DNA"/>
</dbReference>
<accession>I0BNH1</accession>
<dbReference type="PROSITE" id="PS51257">
    <property type="entry name" value="PROKAR_LIPOPROTEIN"/>
    <property type="match status" value="1"/>
</dbReference>